<evidence type="ECO:0000313" key="3">
    <source>
        <dbReference type="Proteomes" id="UP000481153"/>
    </source>
</evidence>
<feature type="region of interest" description="Disordered" evidence="1">
    <location>
        <begin position="170"/>
        <end position="191"/>
    </location>
</feature>
<dbReference type="AlphaFoldDB" id="A0A6G0WWA8"/>
<proteinExistence type="predicted"/>
<sequence>MESEGLKHVFMEILELIRVEDVSSDGRSRFEHLLRALQQVLAGLSDAKRGVFLDDALAMVLRKTQEHNELDDLVLTYVHGLIDALALSKNSQGAAIHDSVLRQQKSLVGCLLSVLGRNPTKFTQTEGDCVQIARAVDAIDRCGVPFKHILVTARWKQFVHAWMAIVRPDTADSTNNSSEEDDEADDERDEDELALDLREQSTSMLWSALPDRFGVKYLNNPSWSDAGIGVVAHWFVTSDARADVSVTLDVVSPYAEAFLHHADMPLKLEGLRIVEKLLEKEMPPQQISPLSFEDSDTIVGVDSYAQCTFLSDFLVWIFKVCRSVGKALLSLAAPGRNDSHGHIS</sequence>
<evidence type="ECO:0000256" key="1">
    <source>
        <dbReference type="SAM" id="MobiDB-lite"/>
    </source>
</evidence>
<organism evidence="2 3">
    <name type="scientific">Aphanomyces euteiches</name>
    <dbReference type="NCBI Taxonomy" id="100861"/>
    <lineage>
        <taxon>Eukaryota</taxon>
        <taxon>Sar</taxon>
        <taxon>Stramenopiles</taxon>
        <taxon>Oomycota</taxon>
        <taxon>Saprolegniomycetes</taxon>
        <taxon>Saprolegniales</taxon>
        <taxon>Verrucalvaceae</taxon>
        <taxon>Aphanomyces</taxon>
    </lineage>
</organism>
<keyword evidence="3" id="KW-1185">Reference proteome</keyword>
<comment type="caution">
    <text evidence="2">The sequence shown here is derived from an EMBL/GenBank/DDBJ whole genome shotgun (WGS) entry which is preliminary data.</text>
</comment>
<feature type="compositionally biased region" description="Acidic residues" evidence="1">
    <location>
        <begin position="178"/>
        <end position="191"/>
    </location>
</feature>
<reference evidence="2 3" key="1">
    <citation type="submission" date="2019-07" db="EMBL/GenBank/DDBJ databases">
        <title>Genomics analysis of Aphanomyces spp. identifies a new class of oomycete effector associated with host adaptation.</title>
        <authorList>
            <person name="Gaulin E."/>
        </authorList>
    </citation>
    <scope>NUCLEOTIDE SEQUENCE [LARGE SCALE GENOMIC DNA]</scope>
    <source>
        <strain evidence="2 3">ATCC 201684</strain>
    </source>
</reference>
<evidence type="ECO:0000313" key="2">
    <source>
        <dbReference type="EMBL" id="KAF0731807.1"/>
    </source>
</evidence>
<accession>A0A6G0WWA8</accession>
<protein>
    <submittedName>
        <fullName evidence="2">Uncharacterized protein</fullName>
    </submittedName>
</protein>
<dbReference type="EMBL" id="VJMJ01000140">
    <property type="protein sequence ID" value="KAF0731807.1"/>
    <property type="molecule type" value="Genomic_DNA"/>
</dbReference>
<dbReference type="Proteomes" id="UP000481153">
    <property type="component" value="Unassembled WGS sequence"/>
</dbReference>
<dbReference type="VEuPathDB" id="FungiDB:AeMF1_011377"/>
<gene>
    <name evidence="2" type="ORF">Ae201684_011107</name>
</gene>
<name>A0A6G0WWA8_9STRA</name>